<name>A0A383B5D6_9ZZZZ</name>
<dbReference type="SUPFAM" id="SSF53756">
    <property type="entry name" value="UDP-Glycosyltransferase/glycogen phosphorylase"/>
    <property type="match status" value="1"/>
</dbReference>
<protein>
    <submittedName>
        <fullName evidence="1">Uncharacterized protein</fullName>
    </submittedName>
</protein>
<feature type="non-terminal residue" evidence="1">
    <location>
        <position position="247"/>
    </location>
</feature>
<feature type="non-terminal residue" evidence="1">
    <location>
        <position position="1"/>
    </location>
</feature>
<accession>A0A383B5D6</accession>
<dbReference type="EMBL" id="UINC01197737">
    <property type="protein sequence ID" value="SVE15366.1"/>
    <property type="molecule type" value="Genomic_DNA"/>
</dbReference>
<sequence>NQQEAQTYSSNALHQFGEWRFEDVCLDFRPDVVIDIRDWWMLEFAERSPYRPYYHWAIMPTVDSDPQQEQFISTYLNADSVFTYSEYGKNTIEKASHGHINVLDIASPGADCETLRPVSDKSQHRQQAGFLDDITIIGTVMRNQRRKLYPNLLASFRKMLDNNKEIQDKVFLYLHTSYPDIGWDIPSLIRQYDMGNHTLLTYVCGGCSHFFPSFFQDAKMACPRCGQPKAVPSNTQTGVTTKQLASI</sequence>
<evidence type="ECO:0000313" key="1">
    <source>
        <dbReference type="EMBL" id="SVE15366.1"/>
    </source>
</evidence>
<reference evidence="1" key="1">
    <citation type="submission" date="2018-05" db="EMBL/GenBank/DDBJ databases">
        <authorList>
            <person name="Lanie J.A."/>
            <person name="Ng W.-L."/>
            <person name="Kazmierczak K.M."/>
            <person name="Andrzejewski T.M."/>
            <person name="Davidsen T.M."/>
            <person name="Wayne K.J."/>
            <person name="Tettelin H."/>
            <person name="Glass J.I."/>
            <person name="Rusch D."/>
            <person name="Podicherti R."/>
            <person name="Tsui H.-C.T."/>
            <person name="Winkler M.E."/>
        </authorList>
    </citation>
    <scope>NUCLEOTIDE SEQUENCE</scope>
</reference>
<dbReference type="Gene3D" id="3.40.50.2000">
    <property type="entry name" value="Glycogen Phosphorylase B"/>
    <property type="match status" value="2"/>
</dbReference>
<dbReference type="AlphaFoldDB" id="A0A383B5D6"/>
<gene>
    <name evidence="1" type="ORF">METZ01_LOCUS468220</name>
</gene>
<proteinExistence type="predicted"/>
<organism evidence="1">
    <name type="scientific">marine metagenome</name>
    <dbReference type="NCBI Taxonomy" id="408172"/>
    <lineage>
        <taxon>unclassified sequences</taxon>
        <taxon>metagenomes</taxon>
        <taxon>ecological metagenomes</taxon>
    </lineage>
</organism>